<feature type="region of interest" description="Disordered" evidence="1">
    <location>
        <begin position="29"/>
        <end position="51"/>
    </location>
</feature>
<name>A0A8E2EAI5_9PEZI</name>
<proteinExistence type="predicted"/>
<evidence type="ECO:0000256" key="1">
    <source>
        <dbReference type="SAM" id="MobiDB-lite"/>
    </source>
</evidence>
<gene>
    <name evidence="2" type="ORF">K432DRAFT_47637</name>
</gene>
<protein>
    <submittedName>
        <fullName evidence="2">Uncharacterized protein</fullName>
    </submittedName>
</protein>
<keyword evidence="3" id="KW-1185">Reference proteome</keyword>
<dbReference type="AlphaFoldDB" id="A0A8E2EAI5"/>
<reference evidence="2 3" key="1">
    <citation type="journal article" date="2016" name="Nat. Commun.">
        <title>Ectomycorrhizal ecology is imprinted in the genome of the dominant symbiotic fungus Cenococcum geophilum.</title>
        <authorList>
            <consortium name="DOE Joint Genome Institute"/>
            <person name="Peter M."/>
            <person name="Kohler A."/>
            <person name="Ohm R.A."/>
            <person name="Kuo A."/>
            <person name="Krutzmann J."/>
            <person name="Morin E."/>
            <person name="Arend M."/>
            <person name="Barry K.W."/>
            <person name="Binder M."/>
            <person name="Choi C."/>
            <person name="Clum A."/>
            <person name="Copeland A."/>
            <person name="Grisel N."/>
            <person name="Haridas S."/>
            <person name="Kipfer T."/>
            <person name="LaButti K."/>
            <person name="Lindquist E."/>
            <person name="Lipzen A."/>
            <person name="Maire R."/>
            <person name="Meier B."/>
            <person name="Mihaltcheva S."/>
            <person name="Molinier V."/>
            <person name="Murat C."/>
            <person name="Poggeler S."/>
            <person name="Quandt C.A."/>
            <person name="Sperisen C."/>
            <person name="Tritt A."/>
            <person name="Tisserant E."/>
            <person name="Crous P.W."/>
            <person name="Henrissat B."/>
            <person name="Nehls U."/>
            <person name="Egli S."/>
            <person name="Spatafora J.W."/>
            <person name="Grigoriev I.V."/>
            <person name="Martin F.M."/>
        </authorList>
    </citation>
    <scope>NUCLEOTIDE SEQUENCE [LARGE SCALE GENOMIC DNA]</scope>
    <source>
        <strain evidence="2 3">CBS 459.81</strain>
    </source>
</reference>
<organism evidence="2 3">
    <name type="scientific">Lepidopterella palustris CBS 459.81</name>
    <dbReference type="NCBI Taxonomy" id="1314670"/>
    <lineage>
        <taxon>Eukaryota</taxon>
        <taxon>Fungi</taxon>
        <taxon>Dikarya</taxon>
        <taxon>Ascomycota</taxon>
        <taxon>Pezizomycotina</taxon>
        <taxon>Dothideomycetes</taxon>
        <taxon>Pleosporomycetidae</taxon>
        <taxon>Mytilinidiales</taxon>
        <taxon>Argynnaceae</taxon>
        <taxon>Lepidopterella</taxon>
    </lineage>
</organism>
<evidence type="ECO:0000313" key="2">
    <source>
        <dbReference type="EMBL" id="OCK80322.1"/>
    </source>
</evidence>
<sequence length="160" mass="17748">MAGTWGGTAVQQNSIYIRFWPLHHTRATALQPESERSRRKQSRDSGTNDALRYHASKLGRAHSRFERRSSAISAAALMRGISAPQCNVICISPASAVTFRICFAREPSDDPQPILFVFNFIGISFMQISSSSSVQQDEKQVQLNSAETDGQNAWAIDVVF</sequence>
<evidence type="ECO:0000313" key="3">
    <source>
        <dbReference type="Proteomes" id="UP000250266"/>
    </source>
</evidence>
<accession>A0A8E2EAI5</accession>
<dbReference type="Proteomes" id="UP000250266">
    <property type="component" value="Unassembled WGS sequence"/>
</dbReference>
<dbReference type="EMBL" id="KV744965">
    <property type="protein sequence ID" value="OCK80322.1"/>
    <property type="molecule type" value="Genomic_DNA"/>
</dbReference>